<dbReference type="Pfam" id="PF00034">
    <property type="entry name" value="Cytochrom_C"/>
    <property type="match status" value="1"/>
</dbReference>
<evidence type="ECO:0000313" key="9">
    <source>
        <dbReference type="EMBL" id="OZI37971.1"/>
    </source>
</evidence>
<evidence type="ECO:0000259" key="8">
    <source>
        <dbReference type="PROSITE" id="PS51007"/>
    </source>
</evidence>
<dbReference type="GO" id="GO:0046872">
    <property type="term" value="F:metal ion binding"/>
    <property type="evidence" value="ECO:0007669"/>
    <property type="project" value="UniProtKB-KW"/>
</dbReference>
<dbReference type="RefSeq" id="WP_094852073.1">
    <property type="nucleotide sequence ID" value="NZ_NEVM01000001.1"/>
</dbReference>
<evidence type="ECO:0000256" key="1">
    <source>
        <dbReference type="ARBA" id="ARBA00022448"/>
    </source>
</evidence>
<sequence length="120" mass="12321">MKRYFLACAGAALLVSSGAAGAADLEAGKAVFQKFNCASCHGADAKTAVDPAYPVLAGQHADYLAHALKAYQRGQSGAAASANIRKNPVMGAFAVQLSPEDIDNVTAWLASLPSDLGVRK</sequence>
<evidence type="ECO:0000256" key="5">
    <source>
        <dbReference type="ARBA" id="ARBA00023004"/>
    </source>
</evidence>
<protein>
    <submittedName>
        <fullName evidence="9">Cytochrome</fullName>
    </submittedName>
</protein>
<organism evidence="9 10">
    <name type="scientific">Bordetella genomosp. 10</name>
    <dbReference type="NCBI Taxonomy" id="1416804"/>
    <lineage>
        <taxon>Bacteria</taxon>
        <taxon>Pseudomonadati</taxon>
        <taxon>Pseudomonadota</taxon>
        <taxon>Betaproteobacteria</taxon>
        <taxon>Burkholderiales</taxon>
        <taxon>Alcaligenaceae</taxon>
        <taxon>Bordetella</taxon>
    </lineage>
</organism>
<dbReference type="AlphaFoldDB" id="A0A261SLP1"/>
<accession>A0A261SLP1</accession>
<dbReference type="PANTHER" id="PTHR33751">
    <property type="entry name" value="CBB3-TYPE CYTOCHROME C OXIDASE SUBUNIT FIXP"/>
    <property type="match status" value="1"/>
</dbReference>
<dbReference type="InterPro" id="IPR036909">
    <property type="entry name" value="Cyt_c-like_dom_sf"/>
</dbReference>
<comment type="caution">
    <text evidence="9">The sequence shown here is derived from an EMBL/GenBank/DDBJ whole genome shotgun (WGS) entry which is preliminary data.</text>
</comment>
<dbReference type="SUPFAM" id="SSF46626">
    <property type="entry name" value="Cytochrome c"/>
    <property type="match status" value="1"/>
</dbReference>
<keyword evidence="3 6" id="KW-0479">Metal-binding</keyword>
<dbReference type="PROSITE" id="PS51007">
    <property type="entry name" value="CYTC"/>
    <property type="match status" value="1"/>
</dbReference>
<feature type="domain" description="Cytochrome c" evidence="8">
    <location>
        <begin position="23"/>
        <end position="113"/>
    </location>
</feature>
<dbReference type="GO" id="GO:0020037">
    <property type="term" value="F:heme binding"/>
    <property type="evidence" value="ECO:0007669"/>
    <property type="project" value="InterPro"/>
</dbReference>
<evidence type="ECO:0000256" key="2">
    <source>
        <dbReference type="ARBA" id="ARBA00022617"/>
    </source>
</evidence>
<evidence type="ECO:0000256" key="4">
    <source>
        <dbReference type="ARBA" id="ARBA00022982"/>
    </source>
</evidence>
<keyword evidence="10" id="KW-1185">Reference proteome</keyword>
<evidence type="ECO:0000256" key="7">
    <source>
        <dbReference type="SAM" id="SignalP"/>
    </source>
</evidence>
<reference evidence="10" key="1">
    <citation type="submission" date="2017-05" db="EMBL/GenBank/DDBJ databases">
        <title>Complete and WGS of Bordetella genogroups.</title>
        <authorList>
            <person name="Spilker T."/>
            <person name="Lipuma J."/>
        </authorList>
    </citation>
    <scope>NUCLEOTIDE SEQUENCE [LARGE SCALE GENOMIC DNA]</scope>
    <source>
        <strain evidence="10">AU16122</strain>
    </source>
</reference>
<dbReference type="EMBL" id="NEVM01000001">
    <property type="protein sequence ID" value="OZI37971.1"/>
    <property type="molecule type" value="Genomic_DNA"/>
</dbReference>
<proteinExistence type="predicted"/>
<dbReference type="Gene3D" id="1.10.760.10">
    <property type="entry name" value="Cytochrome c-like domain"/>
    <property type="match status" value="1"/>
</dbReference>
<feature type="signal peptide" evidence="7">
    <location>
        <begin position="1"/>
        <end position="22"/>
    </location>
</feature>
<dbReference type="OrthoDB" id="8777614at2"/>
<keyword evidence="4" id="KW-0249">Electron transport</keyword>
<feature type="chain" id="PRO_5012221443" evidence="7">
    <location>
        <begin position="23"/>
        <end position="120"/>
    </location>
</feature>
<dbReference type="Proteomes" id="UP000216020">
    <property type="component" value="Unassembled WGS sequence"/>
</dbReference>
<keyword evidence="7" id="KW-0732">Signal</keyword>
<keyword evidence="5 6" id="KW-0408">Iron</keyword>
<dbReference type="PANTHER" id="PTHR33751:SF9">
    <property type="entry name" value="CYTOCHROME C4"/>
    <property type="match status" value="1"/>
</dbReference>
<dbReference type="GO" id="GO:0009055">
    <property type="term" value="F:electron transfer activity"/>
    <property type="evidence" value="ECO:0007669"/>
    <property type="project" value="InterPro"/>
</dbReference>
<keyword evidence="2 6" id="KW-0349">Heme</keyword>
<dbReference type="InterPro" id="IPR050597">
    <property type="entry name" value="Cytochrome_c_Oxidase_Subunit"/>
</dbReference>
<gene>
    <name evidence="9" type="ORF">CAL29_06310</name>
</gene>
<evidence type="ECO:0000256" key="3">
    <source>
        <dbReference type="ARBA" id="ARBA00022723"/>
    </source>
</evidence>
<name>A0A261SLP1_9BORD</name>
<evidence type="ECO:0000313" key="10">
    <source>
        <dbReference type="Proteomes" id="UP000216020"/>
    </source>
</evidence>
<evidence type="ECO:0000256" key="6">
    <source>
        <dbReference type="PROSITE-ProRule" id="PRU00433"/>
    </source>
</evidence>
<keyword evidence="1" id="KW-0813">Transport</keyword>
<dbReference type="InterPro" id="IPR009056">
    <property type="entry name" value="Cyt_c-like_dom"/>
</dbReference>